<sequence>MGIRSVSRKATKGFNLIPFQLLHEDSQSRDARLCYTLPIPGSPKLVLTQRVDNCADLKDFEICNEYNIDNTGLVCQWPSEDVLAYFCLSHADIFRSRRVIELGSGYGLAGLVIAATREALEVVITDGNPQVVDYIQHNVDANSEVFGDTKVKSMTLHWNQDEISNLSNTFDVVIASDCTFFKEFHKDLARTVQCLLKNVGSSEAIFFSPKRGDSLDKFLEEIKETGLHFSVTEYYDAEIWKRHQGFMKGDHDWPGYVKDHCYPVLVRVTR</sequence>
<keyword evidence="6" id="KW-0489">Methyltransferase</keyword>
<protein>
    <recommendedName>
        <fullName evidence="4">Calmodulin-lysine N-methyltransferase</fullName>
        <ecNumber evidence="3">2.1.1.60</ecNumber>
    </recommendedName>
</protein>
<organism evidence="9 10">
    <name type="scientific">Rubroshorea leprosula</name>
    <dbReference type="NCBI Taxonomy" id="152421"/>
    <lineage>
        <taxon>Eukaryota</taxon>
        <taxon>Viridiplantae</taxon>
        <taxon>Streptophyta</taxon>
        <taxon>Embryophyta</taxon>
        <taxon>Tracheophyta</taxon>
        <taxon>Spermatophyta</taxon>
        <taxon>Magnoliopsida</taxon>
        <taxon>eudicotyledons</taxon>
        <taxon>Gunneridae</taxon>
        <taxon>Pentapetalae</taxon>
        <taxon>rosids</taxon>
        <taxon>malvids</taxon>
        <taxon>Malvales</taxon>
        <taxon>Dipterocarpaceae</taxon>
        <taxon>Rubroshorea</taxon>
    </lineage>
</organism>
<dbReference type="EC" id="2.1.1.60" evidence="3"/>
<dbReference type="AlphaFoldDB" id="A0AAV5LVD5"/>
<dbReference type="Gene3D" id="3.40.50.150">
    <property type="entry name" value="Vaccinia Virus protein VP39"/>
    <property type="match status" value="1"/>
</dbReference>
<evidence type="ECO:0000256" key="1">
    <source>
        <dbReference type="ARBA" id="ARBA00004123"/>
    </source>
</evidence>
<proteinExistence type="predicted"/>
<dbReference type="PANTHER" id="PTHR13539">
    <property type="entry name" value="CALMODULIN-LYSINE N-METHYLTRANSFERASE"/>
    <property type="match status" value="1"/>
</dbReference>
<dbReference type="Pfam" id="PF10294">
    <property type="entry name" value="Methyltransf_16"/>
    <property type="match status" value="1"/>
</dbReference>
<keyword evidence="7" id="KW-0808">Transferase</keyword>
<dbReference type="EMBL" id="BPVZ01000150">
    <property type="protein sequence ID" value="GKV41449.1"/>
    <property type="molecule type" value="Genomic_DNA"/>
</dbReference>
<dbReference type="CDD" id="cd02440">
    <property type="entry name" value="AdoMet_MTases"/>
    <property type="match status" value="1"/>
</dbReference>
<evidence type="ECO:0000256" key="5">
    <source>
        <dbReference type="ARBA" id="ARBA00022490"/>
    </source>
</evidence>
<comment type="caution">
    <text evidence="9">The sequence shown here is derived from an EMBL/GenBank/DDBJ whole genome shotgun (WGS) entry which is preliminary data.</text>
</comment>
<evidence type="ECO:0000256" key="8">
    <source>
        <dbReference type="ARBA" id="ARBA00023242"/>
    </source>
</evidence>
<evidence type="ECO:0000256" key="2">
    <source>
        <dbReference type="ARBA" id="ARBA00004496"/>
    </source>
</evidence>
<dbReference type="GO" id="GO:0005634">
    <property type="term" value="C:nucleus"/>
    <property type="evidence" value="ECO:0007669"/>
    <property type="project" value="UniProtKB-SubCell"/>
</dbReference>
<dbReference type="InterPro" id="IPR019410">
    <property type="entry name" value="Methyltransf_16"/>
</dbReference>
<name>A0AAV5LVD5_9ROSI</name>
<evidence type="ECO:0000256" key="4">
    <source>
        <dbReference type="ARBA" id="ARBA00020594"/>
    </source>
</evidence>
<evidence type="ECO:0000256" key="6">
    <source>
        <dbReference type="ARBA" id="ARBA00022603"/>
    </source>
</evidence>
<evidence type="ECO:0000313" key="9">
    <source>
        <dbReference type="EMBL" id="GKV41449.1"/>
    </source>
</evidence>
<keyword evidence="10" id="KW-1185">Reference proteome</keyword>
<comment type="subcellular location">
    <subcellularLocation>
        <location evidence="2">Cytoplasm</location>
    </subcellularLocation>
    <subcellularLocation>
        <location evidence="1">Nucleus</location>
    </subcellularLocation>
</comment>
<keyword evidence="5" id="KW-0963">Cytoplasm</keyword>
<dbReference type="Proteomes" id="UP001054252">
    <property type="component" value="Unassembled WGS sequence"/>
</dbReference>
<evidence type="ECO:0000256" key="3">
    <source>
        <dbReference type="ARBA" id="ARBA00011914"/>
    </source>
</evidence>
<dbReference type="GO" id="GO:0005737">
    <property type="term" value="C:cytoplasm"/>
    <property type="evidence" value="ECO:0007669"/>
    <property type="project" value="UniProtKB-SubCell"/>
</dbReference>
<dbReference type="InterPro" id="IPR029063">
    <property type="entry name" value="SAM-dependent_MTases_sf"/>
</dbReference>
<keyword evidence="8" id="KW-0539">Nucleus</keyword>
<dbReference type="GO" id="GO:0018025">
    <property type="term" value="F:calmodulin-lysine N-methyltransferase activity"/>
    <property type="evidence" value="ECO:0007669"/>
    <property type="project" value="UniProtKB-EC"/>
</dbReference>
<evidence type="ECO:0000256" key="7">
    <source>
        <dbReference type="ARBA" id="ARBA00022679"/>
    </source>
</evidence>
<reference evidence="9 10" key="1">
    <citation type="journal article" date="2021" name="Commun. Biol.">
        <title>The genome of Shorea leprosula (Dipterocarpaceae) highlights the ecological relevance of drought in aseasonal tropical rainforests.</title>
        <authorList>
            <person name="Ng K.K.S."/>
            <person name="Kobayashi M.J."/>
            <person name="Fawcett J.A."/>
            <person name="Hatakeyama M."/>
            <person name="Paape T."/>
            <person name="Ng C.H."/>
            <person name="Ang C.C."/>
            <person name="Tnah L.H."/>
            <person name="Lee C.T."/>
            <person name="Nishiyama T."/>
            <person name="Sese J."/>
            <person name="O'Brien M.J."/>
            <person name="Copetti D."/>
            <person name="Mohd Noor M.I."/>
            <person name="Ong R.C."/>
            <person name="Putra M."/>
            <person name="Sireger I.Z."/>
            <person name="Indrioko S."/>
            <person name="Kosugi Y."/>
            <person name="Izuno A."/>
            <person name="Isagi Y."/>
            <person name="Lee S.L."/>
            <person name="Shimizu K.K."/>
        </authorList>
    </citation>
    <scope>NUCLEOTIDE SEQUENCE [LARGE SCALE GENOMIC DNA]</scope>
    <source>
        <strain evidence="9">214</strain>
    </source>
</reference>
<dbReference type="PANTHER" id="PTHR13539:SF3">
    <property type="entry name" value="CALMODULIN-LYSINE N-METHYLTRANSFERASE"/>
    <property type="match status" value="1"/>
</dbReference>
<evidence type="ECO:0000313" key="10">
    <source>
        <dbReference type="Proteomes" id="UP001054252"/>
    </source>
</evidence>
<dbReference type="SUPFAM" id="SSF53335">
    <property type="entry name" value="S-adenosyl-L-methionine-dependent methyltransferases"/>
    <property type="match status" value="1"/>
</dbReference>
<gene>
    <name evidence="9" type="ORF">SLEP1_g48983</name>
</gene>
<dbReference type="InterPro" id="IPR025800">
    <property type="entry name" value="CaM-Lys-N-MeTrfase"/>
</dbReference>
<accession>A0AAV5LVD5</accession>
<dbReference type="GO" id="GO:0032259">
    <property type="term" value="P:methylation"/>
    <property type="evidence" value="ECO:0007669"/>
    <property type="project" value="UniProtKB-KW"/>
</dbReference>